<name>A0A162CJ49_9CRUS</name>
<protein>
    <submittedName>
        <fullName evidence="2">Uncharacterized protein</fullName>
    </submittedName>
</protein>
<feature type="chain" id="PRO_5007832671" evidence="1">
    <location>
        <begin position="18"/>
        <end position="58"/>
    </location>
</feature>
<evidence type="ECO:0000313" key="3">
    <source>
        <dbReference type="Proteomes" id="UP000076858"/>
    </source>
</evidence>
<sequence>MAGTFLFSFCFLMLSRSIRFGGMDTTSLMHGKQRELRTETNYPSRMLFFETQSTSPLN</sequence>
<evidence type="ECO:0000256" key="1">
    <source>
        <dbReference type="SAM" id="SignalP"/>
    </source>
</evidence>
<proteinExistence type="predicted"/>
<dbReference type="EMBL" id="LRGB01000716">
    <property type="protein sequence ID" value="KZS16422.1"/>
    <property type="molecule type" value="Genomic_DNA"/>
</dbReference>
<dbReference type="AlphaFoldDB" id="A0A162CJ49"/>
<comment type="caution">
    <text evidence="2">The sequence shown here is derived from an EMBL/GenBank/DDBJ whole genome shotgun (WGS) entry which is preliminary data.</text>
</comment>
<keyword evidence="1" id="KW-0732">Signal</keyword>
<gene>
    <name evidence="2" type="ORF">APZ42_017850</name>
</gene>
<reference evidence="2 3" key="1">
    <citation type="submission" date="2016-03" db="EMBL/GenBank/DDBJ databases">
        <title>EvidentialGene: Evidence-directed Construction of Genes on Genomes.</title>
        <authorList>
            <person name="Gilbert D.G."/>
            <person name="Choi J.-H."/>
            <person name="Mockaitis K."/>
            <person name="Colbourne J."/>
            <person name="Pfrender M."/>
        </authorList>
    </citation>
    <scope>NUCLEOTIDE SEQUENCE [LARGE SCALE GENOMIC DNA]</scope>
    <source>
        <strain evidence="2 3">Xinb3</strain>
        <tissue evidence="2">Complete organism</tissue>
    </source>
</reference>
<organism evidence="2 3">
    <name type="scientific">Daphnia magna</name>
    <dbReference type="NCBI Taxonomy" id="35525"/>
    <lineage>
        <taxon>Eukaryota</taxon>
        <taxon>Metazoa</taxon>
        <taxon>Ecdysozoa</taxon>
        <taxon>Arthropoda</taxon>
        <taxon>Crustacea</taxon>
        <taxon>Branchiopoda</taxon>
        <taxon>Diplostraca</taxon>
        <taxon>Cladocera</taxon>
        <taxon>Anomopoda</taxon>
        <taxon>Daphniidae</taxon>
        <taxon>Daphnia</taxon>
    </lineage>
</organism>
<keyword evidence="3" id="KW-1185">Reference proteome</keyword>
<accession>A0A162CJ49</accession>
<feature type="signal peptide" evidence="1">
    <location>
        <begin position="1"/>
        <end position="17"/>
    </location>
</feature>
<evidence type="ECO:0000313" key="2">
    <source>
        <dbReference type="EMBL" id="KZS16422.1"/>
    </source>
</evidence>
<dbReference type="Proteomes" id="UP000076858">
    <property type="component" value="Unassembled WGS sequence"/>
</dbReference>